<dbReference type="Proteomes" id="UP000192756">
    <property type="component" value="Unassembled WGS sequence"/>
</dbReference>
<name>A0A1W1ZD59_9SPHI</name>
<dbReference type="EMBL" id="FWXT01000001">
    <property type="protein sequence ID" value="SMC45958.1"/>
    <property type="molecule type" value="Genomic_DNA"/>
</dbReference>
<dbReference type="RefSeq" id="WP_084236911.1">
    <property type="nucleotide sequence ID" value="NZ_FWXT01000001.1"/>
</dbReference>
<reference evidence="2" key="1">
    <citation type="submission" date="2017-04" db="EMBL/GenBank/DDBJ databases">
        <authorList>
            <person name="Varghese N."/>
            <person name="Submissions S."/>
        </authorList>
    </citation>
    <scope>NUCLEOTIDE SEQUENCE [LARGE SCALE GENOMIC DNA]</scope>
    <source>
        <strain evidence="2">DSM 12126</strain>
    </source>
</reference>
<proteinExistence type="predicted"/>
<dbReference type="AlphaFoldDB" id="A0A1W1ZD59"/>
<protein>
    <submittedName>
        <fullName evidence="1">Uncharacterized protein</fullName>
    </submittedName>
</protein>
<gene>
    <name evidence="1" type="ORF">SAMN04488524_0583</name>
</gene>
<dbReference type="STRING" id="151894.SAMN04488524_0583"/>
<accession>A0A1W1ZD59</accession>
<evidence type="ECO:0000313" key="1">
    <source>
        <dbReference type="EMBL" id="SMC45958.1"/>
    </source>
</evidence>
<sequence>MKTNDQAKQEAIKAAYGKYYDELKPYIGPDGWINGGDKLYSDYCRKFEDIDFSNPFGNQSWRPIELTNLESNNGWTRIEPDGSNLPACGRFKVCNIDKLDLSEESKLILAQTFSADAVCEYFKYKVITHYKPIVEEPKPIY</sequence>
<evidence type="ECO:0000313" key="2">
    <source>
        <dbReference type="Proteomes" id="UP000192756"/>
    </source>
</evidence>
<organism evidence="1 2">
    <name type="scientific">Pedobacter africanus</name>
    <dbReference type="NCBI Taxonomy" id="151894"/>
    <lineage>
        <taxon>Bacteria</taxon>
        <taxon>Pseudomonadati</taxon>
        <taxon>Bacteroidota</taxon>
        <taxon>Sphingobacteriia</taxon>
        <taxon>Sphingobacteriales</taxon>
        <taxon>Sphingobacteriaceae</taxon>
        <taxon>Pedobacter</taxon>
    </lineage>
</organism>
<keyword evidence="2" id="KW-1185">Reference proteome</keyword>
<dbReference type="OrthoDB" id="799784at2"/>